<dbReference type="Proteomes" id="UP000251634">
    <property type="component" value="Unassembled WGS sequence"/>
</dbReference>
<organism evidence="1 2">
    <name type="scientific">Faecalibacterium prausnitzii</name>
    <dbReference type="NCBI Taxonomy" id="853"/>
    <lineage>
        <taxon>Bacteria</taxon>
        <taxon>Bacillati</taxon>
        <taxon>Bacillota</taxon>
        <taxon>Clostridia</taxon>
        <taxon>Eubacteriales</taxon>
        <taxon>Oscillospiraceae</taxon>
        <taxon>Faecalibacterium</taxon>
    </lineage>
</organism>
<proteinExistence type="predicted"/>
<reference evidence="1 2" key="1">
    <citation type="submission" date="2018-02" db="EMBL/GenBank/DDBJ databases">
        <title>Complete genome sequencing of Faecalibacterium prausnitzii strains isolated from the human gut.</title>
        <authorList>
            <person name="Fitzgerald B.C."/>
            <person name="Shkoporov A.N."/>
            <person name="Ross P.R."/>
            <person name="Hill C."/>
        </authorList>
    </citation>
    <scope>NUCLEOTIDE SEQUENCE [LARGE SCALE GENOMIC DNA]</scope>
    <source>
        <strain evidence="1 2">APC942/8-14-2</strain>
    </source>
</reference>
<evidence type="ECO:0000313" key="1">
    <source>
        <dbReference type="EMBL" id="RAW50518.1"/>
    </source>
</evidence>
<dbReference type="EMBL" id="PRKZ01000003">
    <property type="protein sequence ID" value="RAW50518.1"/>
    <property type="molecule type" value="Genomic_DNA"/>
</dbReference>
<sequence>MSGIIFAKKITQSMGLNSSMIITGIATFSQRIQMESISLEVYTNLMHKTPPLKSAFTRGLQRLLTCPSGIKVKLFEEPEEKQTFDRLLDVAEKFAAKHE</sequence>
<accession>A0A329TNX6</accession>
<comment type="caution">
    <text evidence="1">The sequence shown here is derived from an EMBL/GenBank/DDBJ whole genome shotgun (WGS) entry which is preliminary data.</text>
</comment>
<gene>
    <name evidence="1" type="ORF">C4N25_05875</name>
</gene>
<name>A0A329TNX6_9FIRM</name>
<dbReference type="AlphaFoldDB" id="A0A329TNX6"/>
<protein>
    <submittedName>
        <fullName evidence="1">Uncharacterized protein</fullName>
    </submittedName>
</protein>
<evidence type="ECO:0000313" key="2">
    <source>
        <dbReference type="Proteomes" id="UP000251634"/>
    </source>
</evidence>